<evidence type="ECO:0000256" key="1">
    <source>
        <dbReference type="SAM" id="MobiDB-lite"/>
    </source>
</evidence>
<comment type="caution">
    <text evidence="2">The sequence shown here is derived from an EMBL/GenBank/DDBJ whole genome shotgun (WGS) entry which is preliminary data.</text>
</comment>
<evidence type="ECO:0000313" key="3">
    <source>
        <dbReference type="Proteomes" id="UP000823775"/>
    </source>
</evidence>
<proteinExistence type="predicted"/>
<dbReference type="EMBL" id="JACEIK010001638">
    <property type="protein sequence ID" value="MCD7470997.1"/>
    <property type="molecule type" value="Genomic_DNA"/>
</dbReference>
<organism evidence="2 3">
    <name type="scientific">Datura stramonium</name>
    <name type="common">Jimsonweed</name>
    <name type="synonym">Common thornapple</name>
    <dbReference type="NCBI Taxonomy" id="4076"/>
    <lineage>
        <taxon>Eukaryota</taxon>
        <taxon>Viridiplantae</taxon>
        <taxon>Streptophyta</taxon>
        <taxon>Embryophyta</taxon>
        <taxon>Tracheophyta</taxon>
        <taxon>Spermatophyta</taxon>
        <taxon>Magnoliopsida</taxon>
        <taxon>eudicotyledons</taxon>
        <taxon>Gunneridae</taxon>
        <taxon>Pentapetalae</taxon>
        <taxon>asterids</taxon>
        <taxon>lamiids</taxon>
        <taxon>Solanales</taxon>
        <taxon>Solanaceae</taxon>
        <taxon>Solanoideae</taxon>
        <taxon>Datureae</taxon>
        <taxon>Datura</taxon>
    </lineage>
</organism>
<name>A0ABS8THM5_DATST</name>
<dbReference type="Proteomes" id="UP000823775">
    <property type="component" value="Unassembled WGS sequence"/>
</dbReference>
<sequence length="102" mass="11050">LTLRLAPTTSGLVLTKKHGTQSLVTCEKSPLLATRSCQGLDLPSLSHQQRSSATGDLTERIGASHKRSDDRSEETLFCDPLSPVPSCASDVQRRHLQAHGLF</sequence>
<feature type="non-terminal residue" evidence="2">
    <location>
        <position position="1"/>
    </location>
</feature>
<feature type="region of interest" description="Disordered" evidence="1">
    <location>
        <begin position="43"/>
        <end position="75"/>
    </location>
</feature>
<gene>
    <name evidence="2" type="ORF">HAX54_011257</name>
</gene>
<reference evidence="2 3" key="1">
    <citation type="journal article" date="2021" name="BMC Genomics">
        <title>Datura genome reveals duplications of psychoactive alkaloid biosynthetic genes and high mutation rate following tissue culture.</title>
        <authorList>
            <person name="Rajewski A."/>
            <person name="Carter-House D."/>
            <person name="Stajich J."/>
            <person name="Litt A."/>
        </authorList>
    </citation>
    <scope>NUCLEOTIDE SEQUENCE [LARGE SCALE GENOMIC DNA]</scope>
    <source>
        <strain evidence="2">AR-01</strain>
    </source>
</reference>
<protein>
    <submittedName>
        <fullName evidence="2">Uncharacterized protein</fullName>
    </submittedName>
</protein>
<keyword evidence="3" id="KW-1185">Reference proteome</keyword>
<feature type="compositionally biased region" description="Polar residues" evidence="1">
    <location>
        <begin position="45"/>
        <end position="55"/>
    </location>
</feature>
<accession>A0ABS8THM5</accession>
<evidence type="ECO:0000313" key="2">
    <source>
        <dbReference type="EMBL" id="MCD7470997.1"/>
    </source>
</evidence>